<protein>
    <submittedName>
        <fullName evidence="1">Uncharacterized protein</fullName>
    </submittedName>
</protein>
<dbReference type="HOGENOM" id="CLU_1465182_0_0_2"/>
<proteinExistence type="predicted"/>
<gene>
    <name evidence="1" type="ORF">MetMK1DRAFT_00017840</name>
</gene>
<dbReference type="STRING" id="671065.MetMK1DRAFT_00017840"/>
<organism evidence="1 2">
    <name type="scientific">Metallosphaera yellowstonensis MK1</name>
    <dbReference type="NCBI Taxonomy" id="671065"/>
    <lineage>
        <taxon>Archaea</taxon>
        <taxon>Thermoproteota</taxon>
        <taxon>Thermoprotei</taxon>
        <taxon>Sulfolobales</taxon>
        <taxon>Sulfolobaceae</taxon>
        <taxon>Metallosphaera</taxon>
    </lineage>
</organism>
<dbReference type="eggNOG" id="arCOG08434">
    <property type="taxonomic scope" value="Archaea"/>
</dbReference>
<evidence type="ECO:0000313" key="2">
    <source>
        <dbReference type="Proteomes" id="UP000003980"/>
    </source>
</evidence>
<dbReference type="EMBL" id="JH597768">
    <property type="protein sequence ID" value="EHP69038.1"/>
    <property type="molecule type" value="Genomic_DNA"/>
</dbReference>
<keyword evidence="2" id="KW-1185">Reference proteome</keyword>
<evidence type="ECO:0000313" key="1">
    <source>
        <dbReference type="EMBL" id="EHP69038.1"/>
    </source>
</evidence>
<dbReference type="AlphaFoldDB" id="H2C5G1"/>
<sequence>MWSFGYKGLHREFKLSLRILNTGSSLLSDAEHKTIEISTRKVEEFLGVKLPHPEVHRISDQGYGMYLEGVILYGPTGDEEVDERILIHELAHLAQNIYCRPRFPVLHALVEGIPLILGLRRGKLLRFLQFTEGFATWVEESIMGERGESYWLSLPVFYRVVYYEGKKKFERMGRDLGIRYGLGEGEFCRRLTSH</sequence>
<dbReference type="Proteomes" id="UP000003980">
    <property type="component" value="Unassembled WGS sequence"/>
</dbReference>
<reference evidence="1 2" key="1">
    <citation type="submission" date="2012-01" db="EMBL/GenBank/DDBJ databases">
        <title>Improved High-Quality Draft sequence of Metallosphaera yellowstonensis MK1.</title>
        <authorList>
            <consortium name="US DOE Joint Genome Institute"/>
            <person name="Lucas S."/>
            <person name="Han J."/>
            <person name="Cheng J.-F."/>
            <person name="Goodwin L."/>
            <person name="Pitluck S."/>
            <person name="Peters L."/>
            <person name="Teshima H."/>
            <person name="Detter J.C."/>
            <person name="Han C."/>
            <person name="Tapia R."/>
            <person name="Land M."/>
            <person name="Hauser L."/>
            <person name="Kyrpides N."/>
            <person name="Kozubal M."/>
            <person name="Macur R.E."/>
            <person name="Jay Z."/>
            <person name="Inskeep W."/>
            <person name="Woyke T."/>
        </authorList>
    </citation>
    <scope>NUCLEOTIDE SEQUENCE [LARGE SCALE GENOMIC DNA]</scope>
    <source>
        <strain evidence="1 2">MK1</strain>
    </source>
</reference>
<accession>H2C5G1</accession>
<name>H2C5G1_9CREN</name>